<comment type="caution">
    <text evidence="3">The sequence shown here is derived from an EMBL/GenBank/DDBJ whole genome shotgun (WGS) entry which is preliminary data.</text>
</comment>
<gene>
    <name evidence="3" type="ORF">Nepgr_016224</name>
</gene>
<protein>
    <recommendedName>
        <fullName evidence="2">Disease resistance protein At4g27190-like leucine-rich repeats domain-containing protein</fullName>
    </recommendedName>
</protein>
<name>A0AAD3XRE9_NEPGR</name>
<feature type="non-terminal residue" evidence="3">
    <location>
        <position position="423"/>
    </location>
</feature>
<dbReference type="InterPro" id="IPR050905">
    <property type="entry name" value="Plant_NBS-LRR"/>
</dbReference>
<keyword evidence="1" id="KW-0611">Plant defense</keyword>
<dbReference type="Pfam" id="PF23247">
    <property type="entry name" value="LRR_RPS2"/>
    <property type="match status" value="2"/>
</dbReference>
<dbReference type="Gene3D" id="3.80.10.10">
    <property type="entry name" value="Ribonuclease Inhibitor"/>
    <property type="match status" value="1"/>
</dbReference>
<sequence>VVMPVLKIITIGKMHGPQEIWGSHLDARSFNELETININSVEKVMKVFPLNAIKQMQNLKKLNLQEFQLAEEFINPIGFYNDEVENLTLLPQLENLVMDSFLRLKWIPWEELALENLRELKLSKIHSLTSLFPVSVCKRRLNLETLHIIDCEKMEEIVGGKSWDTNIDEVKVEFPRLNFLKLGNLPAFQSLGSNNVILEFPSIKALLKKFQHVKNLQLGGCKALLELFDLKGHAYAIRPRLRKFTLYDMPDLQRIPWTVFSIKSIHHLRISKIHGLKFLFPASMHSEGFAQLEVIYIYGCRDLEQVFAQESIEDTSNNATSTTIILPRVKIIKLSGLQSLRNFSSENYHALKCPSLEEVQILECRTMETFSYGSLSTPRLCKININWKNEEECFDLNAAIKKSRVAKIRLYWSFNYAEVLGTS</sequence>
<dbReference type="SUPFAM" id="SSF52058">
    <property type="entry name" value="L domain-like"/>
    <property type="match status" value="1"/>
</dbReference>
<proteinExistence type="predicted"/>
<dbReference type="PANTHER" id="PTHR33463">
    <property type="entry name" value="NB-ARC DOMAIN-CONTAINING PROTEIN-RELATED"/>
    <property type="match status" value="1"/>
</dbReference>
<reference evidence="3" key="1">
    <citation type="submission" date="2023-05" db="EMBL/GenBank/DDBJ databases">
        <title>Nepenthes gracilis genome sequencing.</title>
        <authorList>
            <person name="Fukushima K."/>
        </authorList>
    </citation>
    <scope>NUCLEOTIDE SEQUENCE</scope>
    <source>
        <strain evidence="3">SING2019-196</strain>
    </source>
</reference>
<dbReference type="InterPro" id="IPR057135">
    <property type="entry name" value="At4g27190-like_LRR"/>
</dbReference>
<evidence type="ECO:0000256" key="1">
    <source>
        <dbReference type="ARBA" id="ARBA00022821"/>
    </source>
</evidence>
<organism evidence="3 4">
    <name type="scientific">Nepenthes gracilis</name>
    <name type="common">Slender pitcher plant</name>
    <dbReference type="NCBI Taxonomy" id="150966"/>
    <lineage>
        <taxon>Eukaryota</taxon>
        <taxon>Viridiplantae</taxon>
        <taxon>Streptophyta</taxon>
        <taxon>Embryophyta</taxon>
        <taxon>Tracheophyta</taxon>
        <taxon>Spermatophyta</taxon>
        <taxon>Magnoliopsida</taxon>
        <taxon>eudicotyledons</taxon>
        <taxon>Gunneridae</taxon>
        <taxon>Pentapetalae</taxon>
        <taxon>Caryophyllales</taxon>
        <taxon>Nepenthaceae</taxon>
        <taxon>Nepenthes</taxon>
    </lineage>
</organism>
<dbReference type="Proteomes" id="UP001279734">
    <property type="component" value="Unassembled WGS sequence"/>
</dbReference>
<evidence type="ECO:0000259" key="2">
    <source>
        <dbReference type="Pfam" id="PF23247"/>
    </source>
</evidence>
<evidence type="ECO:0000313" key="3">
    <source>
        <dbReference type="EMBL" id="GMH14383.1"/>
    </source>
</evidence>
<dbReference type="PANTHER" id="PTHR33463:SF218">
    <property type="entry name" value="DISEASE RESISTANCE PROTEIN RPS2-LIKE"/>
    <property type="match status" value="1"/>
</dbReference>
<feature type="domain" description="Disease resistance protein At4g27190-like leucine-rich repeats" evidence="2">
    <location>
        <begin position="14"/>
        <end position="152"/>
    </location>
</feature>
<keyword evidence="4" id="KW-1185">Reference proteome</keyword>
<accession>A0AAD3XRE9</accession>
<dbReference type="InterPro" id="IPR032675">
    <property type="entry name" value="LRR_dom_sf"/>
</dbReference>
<dbReference type="AlphaFoldDB" id="A0AAD3XRE9"/>
<feature type="domain" description="Disease resistance protein At4g27190-like leucine-rich repeats" evidence="2">
    <location>
        <begin position="205"/>
        <end position="295"/>
    </location>
</feature>
<evidence type="ECO:0000313" key="4">
    <source>
        <dbReference type="Proteomes" id="UP001279734"/>
    </source>
</evidence>
<dbReference type="EMBL" id="BSYO01000014">
    <property type="protein sequence ID" value="GMH14383.1"/>
    <property type="molecule type" value="Genomic_DNA"/>
</dbReference>